<dbReference type="OrthoDB" id="2017365at2759"/>
<name>A0A5K1HHU8_9MAGN</name>
<evidence type="ECO:0000313" key="8">
    <source>
        <dbReference type="EMBL" id="VVW87366.1"/>
    </source>
</evidence>
<evidence type="ECO:0000259" key="7">
    <source>
        <dbReference type="PROSITE" id="PS51977"/>
    </source>
</evidence>
<dbReference type="SUPFAM" id="SSF142921">
    <property type="entry name" value="WGR domain-like"/>
    <property type="match status" value="1"/>
</dbReference>
<keyword evidence="2" id="KW-0328">Glycosyltransferase</keyword>
<feature type="region of interest" description="Disordered" evidence="6">
    <location>
        <begin position="1"/>
        <end position="93"/>
    </location>
</feature>
<feature type="compositionally biased region" description="Basic and acidic residues" evidence="6">
    <location>
        <begin position="56"/>
        <end position="67"/>
    </location>
</feature>
<dbReference type="InterPro" id="IPR036930">
    <property type="entry name" value="WGR_dom_sf"/>
</dbReference>
<feature type="compositionally biased region" description="Pro residues" evidence="6">
    <location>
        <begin position="40"/>
        <end position="52"/>
    </location>
</feature>
<dbReference type="PANTHER" id="PTHR10459:SF60">
    <property type="entry name" value="POLY [ADP-RIBOSE] POLYMERASE 2"/>
    <property type="match status" value="1"/>
</dbReference>
<dbReference type="SMART" id="SM00773">
    <property type="entry name" value="WGR"/>
    <property type="match status" value="1"/>
</dbReference>
<dbReference type="AlphaFoldDB" id="A0A5K1HHU8"/>
<evidence type="ECO:0000256" key="2">
    <source>
        <dbReference type="ARBA" id="ARBA00022676"/>
    </source>
</evidence>
<gene>
    <name evidence="8" type="ORF">NYM_LOCUS29791</name>
</gene>
<dbReference type="GO" id="GO:1990404">
    <property type="term" value="F:NAD+-protein mono-ADP-ribosyltransferase activity"/>
    <property type="evidence" value="ECO:0007669"/>
    <property type="project" value="TreeGrafter"/>
</dbReference>
<evidence type="ECO:0000256" key="6">
    <source>
        <dbReference type="SAM" id="MobiDB-lite"/>
    </source>
</evidence>
<dbReference type="EMBL" id="LR722066">
    <property type="protein sequence ID" value="VVW87366.1"/>
    <property type="molecule type" value="Genomic_DNA"/>
</dbReference>
<dbReference type="PROSITE" id="PS51977">
    <property type="entry name" value="WGR"/>
    <property type="match status" value="1"/>
</dbReference>
<dbReference type="PANTHER" id="PTHR10459">
    <property type="entry name" value="DNA LIGASE"/>
    <property type="match status" value="1"/>
</dbReference>
<dbReference type="EC" id="2.4.2.30" evidence="1"/>
<dbReference type="Pfam" id="PF05406">
    <property type="entry name" value="WGR"/>
    <property type="match status" value="1"/>
</dbReference>
<dbReference type="GO" id="GO:0006302">
    <property type="term" value="P:double-strand break repair"/>
    <property type="evidence" value="ECO:0007669"/>
    <property type="project" value="TreeGrafter"/>
</dbReference>
<protein>
    <recommendedName>
        <fullName evidence="1">NAD(+) ADP-ribosyltransferase</fullName>
        <ecNumber evidence="1">2.4.2.30</ecNumber>
    </recommendedName>
</protein>
<evidence type="ECO:0000256" key="3">
    <source>
        <dbReference type="ARBA" id="ARBA00022679"/>
    </source>
</evidence>
<comment type="catalytic activity">
    <reaction evidence="5">
        <text>NAD(+) + (ADP-D-ribosyl)n-acceptor = nicotinamide + (ADP-D-ribosyl)n+1-acceptor + H(+).</text>
        <dbReference type="EC" id="2.4.2.30"/>
    </reaction>
</comment>
<accession>A0A5K1HHU8</accession>
<reference evidence="8" key="1">
    <citation type="submission" date="2019-09" db="EMBL/GenBank/DDBJ databases">
        <authorList>
            <person name="Zhang L."/>
        </authorList>
    </citation>
    <scope>NUCLEOTIDE SEQUENCE</scope>
</reference>
<evidence type="ECO:0000256" key="1">
    <source>
        <dbReference type="ARBA" id="ARBA00012020"/>
    </source>
</evidence>
<sequence>MPAKAKAKQAKVEAKKADTVSKSKDEKKKDPPKGKSAPKAPSPKKAPTPKKAPSPKKVDPPAKDPPKRKGPAVSTDDKKEDKKDAASGVKKTKSEEQIVKVITKGGAAVDALVPNKDAYRVFQNGGKIYSATLNQSNLDHNNNKFYIIQILQHEATGNIFFWSRWGRVGVPGQNALKGPFGKDIAINEYNSKYHDKAVKGDYREIEIKYDDE</sequence>
<dbReference type="GO" id="GO:0003950">
    <property type="term" value="F:NAD+ poly-ADP-ribosyltransferase activity"/>
    <property type="evidence" value="ECO:0007669"/>
    <property type="project" value="UniProtKB-EC"/>
</dbReference>
<feature type="compositionally biased region" description="Basic and acidic residues" evidence="6">
    <location>
        <begin position="75"/>
        <end position="85"/>
    </location>
</feature>
<feature type="compositionally biased region" description="Basic and acidic residues" evidence="6">
    <location>
        <begin position="10"/>
        <end position="33"/>
    </location>
</feature>
<dbReference type="GO" id="GO:0070212">
    <property type="term" value="P:protein poly-ADP-ribosylation"/>
    <property type="evidence" value="ECO:0007669"/>
    <property type="project" value="TreeGrafter"/>
</dbReference>
<keyword evidence="3" id="KW-0808">Transferase</keyword>
<proteinExistence type="predicted"/>
<dbReference type="InterPro" id="IPR050800">
    <property type="entry name" value="ARTD/PARP"/>
</dbReference>
<dbReference type="GO" id="GO:0005730">
    <property type="term" value="C:nucleolus"/>
    <property type="evidence" value="ECO:0007669"/>
    <property type="project" value="TreeGrafter"/>
</dbReference>
<evidence type="ECO:0000256" key="5">
    <source>
        <dbReference type="ARBA" id="ARBA00033987"/>
    </source>
</evidence>
<organism evidence="8">
    <name type="scientific">Nymphaea colorata</name>
    <name type="common">pocket water lily</name>
    <dbReference type="NCBI Taxonomy" id="210225"/>
    <lineage>
        <taxon>Eukaryota</taxon>
        <taxon>Viridiplantae</taxon>
        <taxon>Streptophyta</taxon>
        <taxon>Embryophyta</taxon>
        <taxon>Tracheophyta</taxon>
        <taxon>Spermatophyta</taxon>
        <taxon>Magnoliopsida</taxon>
        <taxon>Nymphaeales</taxon>
        <taxon>Nymphaeaceae</taxon>
        <taxon>Nymphaea</taxon>
    </lineage>
</organism>
<evidence type="ECO:0000256" key="4">
    <source>
        <dbReference type="ARBA" id="ARBA00023027"/>
    </source>
</evidence>
<dbReference type="CDD" id="cd07997">
    <property type="entry name" value="WGR_PARP"/>
    <property type="match status" value="1"/>
</dbReference>
<keyword evidence="4" id="KW-0520">NAD</keyword>
<dbReference type="InterPro" id="IPR008893">
    <property type="entry name" value="WGR_domain"/>
</dbReference>
<feature type="domain" description="WGR" evidence="7">
    <location>
        <begin position="118"/>
        <end position="212"/>
    </location>
</feature>